<reference evidence="1" key="1">
    <citation type="submission" date="2024-03" db="EMBL/GenBank/DDBJ databases">
        <title>Diverse circular DNA viruses in blood, oral, and fecal samples of captive lemurs.</title>
        <authorList>
            <person name="Paietta E.N."/>
            <person name="Kraberger S."/>
            <person name="Lund M.C."/>
            <person name="Custer J.M."/>
            <person name="Vargas K.M."/>
            <person name="Ehmke E.E."/>
            <person name="Yoder A.D."/>
            <person name="Varsani A."/>
        </authorList>
    </citation>
    <scope>NUCLEOTIDE SEQUENCE</scope>
    <source>
        <strain evidence="1">Duke_21_1</strain>
    </source>
</reference>
<dbReference type="EMBL" id="PP511379">
    <property type="protein sequence ID" value="XCD03614.1"/>
    <property type="molecule type" value="Genomic_DNA"/>
</dbReference>
<proteinExistence type="predicted"/>
<accession>A0AAU8AUJ6</accession>
<name>A0AAU8AUJ6_9CAUD</name>
<protein>
    <submittedName>
        <fullName evidence="1">Uncharacterized protein</fullName>
    </submittedName>
</protein>
<evidence type="ECO:0000313" key="1">
    <source>
        <dbReference type="EMBL" id="XCD03614.1"/>
    </source>
</evidence>
<organism evidence="1">
    <name type="scientific">Dulem virus 40</name>
    <dbReference type="NCBI Taxonomy" id="3145758"/>
    <lineage>
        <taxon>Viruses</taxon>
        <taxon>Duplodnaviria</taxon>
        <taxon>Heunggongvirae</taxon>
        <taxon>Uroviricota</taxon>
        <taxon>Caudoviricetes</taxon>
    </lineage>
</organism>
<sequence>MQQTTTANGMRKLTAADGHRIVYLGDLSTATTTAYLGKGDSPGNYSEVTDAAVSDWQEQQRLAAEAEQTAAATIEP</sequence>